<dbReference type="Gene3D" id="3.30.379.10">
    <property type="entry name" value="Chitobiase/beta-hexosaminidase domain 2-like"/>
    <property type="match status" value="1"/>
</dbReference>
<protein>
    <recommendedName>
        <fullName evidence="5">Glycosyl hydrolase family 67 N-terminus</fullName>
    </recommendedName>
</protein>
<dbReference type="SUPFAM" id="SSF55545">
    <property type="entry name" value="beta-N-acetylhexosaminidase-like domain"/>
    <property type="match status" value="1"/>
</dbReference>
<keyword evidence="4" id="KW-1185">Reference proteome</keyword>
<dbReference type="PROSITE" id="PS51257">
    <property type="entry name" value="PROKAR_LIPOPROTEIN"/>
    <property type="match status" value="1"/>
</dbReference>
<dbReference type="Proteomes" id="UP000184543">
    <property type="component" value="Unassembled WGS sequence"/>
</dbReference>
<keyword evidence="2" id="KW-0175">Coiled coil</keyword>
<sequence>MKRNPIDISLMSRFFLVLFALGAMVACTGPSNDNLDLADARFIVSPTLEIPFRETVAEVLTEEVEKRTSLKMGKSQNWEGATLIVLALQDDPEVYGVPLPVAEKRLKNEGYRILHGKHQGGDVLWVIGADPRGLLYGIGKLLRLAHMEEGRLRVPKDLDISSSPEYALRGHQFGYRNTANSWDAWSVEQFDQHFREQVLFGANSFENIPFQDPESSVHFKIDPREMEVRMSEICAKYDVDYWVWTPAPEDLSEDGAHEEGLRQQEAFYARCPKLNGVFVPGGDPGENHPSRLIPYLKDLSEVLKKYHPDAGIWVSLQGFDEEKTDYFFDYLKTTEPDWLKGLVNGPSSPPLEIERQRLPKKYQYRFYPDITHTVRCHYPVERWDQAFALTLGREPCNPQPEQYAKYFRRDVGYTDGFITYSDGSHDDVNKVIWSQLGWDSAQDLRQIVLEYCRFFFGREVAQEATEAIFALEDNWDGPILENGGIAETLALWQKLEEQYPALSDNWRWQQLVMRAYYDAYIKERLAYEKGLETKANAVLARAREIGAEQAMEEALEHLEKAQTELVAQDLKQKVFEYAEALFRSIGAQTSVPKYKARSAERGAVLDFIDHPLNNRWWLEDEFEKIKKLASEEEKLARLEFIRTYEFPGEGSFYDNVSSADAQHVISETDDAIDYLWENEGLSRKRLSTQLFQFSPVLVYDGLDAGSDYLIRVSGYGEALLRANGQRLKPTKYEKGFEQFKEFPLPKDLIKEGKLKITFDQPDEAHLNWRKQSRVTDVWLLKQ</sequence>
<dbReference type="GO" id="GO:0016787">
    <property type="term" value="F:hydrolase activity"/>
    <property type="evidence" value="ECO:0007669"/>
    <property type="project" value="UniProtKB-KW"/>
</dbReference>
<accession>A0A1M6I440</accession>
<dbReference type="InterPro" id="IPR029018">
    <property type="entry name" value="Hex-like_dom2"/>
</dbReference>
<feature type="coiled-coil region" evidence="2">
    <location>
        <begin position="544"/>
        <end position="571"/>
    </location>
</feature>
<dbReference type="AlphaFoldDB" id="A0A1M6I440"/>
<evidence type="ECO:0000313" key="4">
    <source>
        <dbReference type="Proteomes" id="UP000184543"/>
    </source>
</evidence>
<proteinExistence type="predicted"/>
<keyword evidence="1" id="KW-0378">Hydrolase</keyword>
<organism evidence="3 4">
    <name type="scientific">Pseudozobellia thermophila</name>
    <dbReference type="NCBI Taxonomy" id="192903"/>
    <lineage>
        <taxon>Bacteria</taxon>
        <taxon>Pseudomonadati</taxon>
        <taxon>Bacteroidota</taxon>
        <taxon>Flavobacteriia</taxon>
        <taxon>Flavobacteriales</taxon>
        <taxon>Flavobacteriaceae</taxon>
        <taxon>Pseudozobellia</taxon>
    </lineage>
</organism>
<reference evidence="4" key="1">
    <citation type="submission" date="2016-11" db="EMBL/GenBank/DDBJ databases">
        <authorList>
            <person name="Varghese N."/>
            <person name="Submissions S."/>
        </authorList>
    </citation>
    <scope>NUCLEOTIDE SEQUENCE [LARGE SCALE GENOMIC DNA]</scope>
    <source>
        <strain evidence="4">DSM 19858</strain>
    </source>
</reference>
<dbReference type="STRING" id="192903.SAMN04488513_103317"/>
<evidence type="ECO:0000313" key="3">
    <source>
        <dbReference type="EMBL" id="SHJ29134.1"/>
    </source>
</evidence>
<gene>
    <name evidence="3" type="ORF">SAMN04488513_103317</name>
</gene>
<dbReference type="GO" id="GO:0005975">
    <property type="term" value="P:carbohydrate metabolic process"/>
    <property type="evidence" value="ECO:0007669"/>
    <property type="project" value="UniProtKB-ARBA"/>
</dbReference>
<evidence type="ECO:0000256" key="1">
    <source>
        <dbReference type="ARBA" id="ARBA00022801"/>
    </source>
</evidence>
<dbReference type="EMBL" id="FQYU01000003">
    <property type="protein sequence ID" value="SHJ29134.1"/>
    <property type="molecule type" value="Genomic_DNA"/>
</dbReference>
<evidence type="ECO:0000256" key="2">
    <source>
        <dbReference type="SAM" id="Coils"/>
    </source>
</evidence>
<name>A0A1M6I440_9FLAO</name>
<evidence type="ECO:0008006" key="5">
    <source>
        <dbReference type="Google" id="ProtNLM"/>
    </source>
</evidence>